<dbReference type="InterPro" id="IPR002052">
    <property type="entry name" value="DNA_methylase_N6_adenine_CS"/>
</dbReference>
<dbReference type="EMBL" id="PJNI01000013">
    <property type="protein sequence ID" value="PKR80095.1"/>
    <property type="molecule type" value="Genomic_DNA"/>
</dbReference>
<comment type="catalytic activity">
    <reaction evidence="5">
        <text>L-glutaminyl-[peptide chain release factor] + S-adenosyl-L-methionine = N(5)-methyl-L-glutaminyl-[peptide chain release factor] + S-adenosyl-L-homocysteine + H(+)</text>
        <dbReference type="Rhea" id="RHEA:42896"/>
        <dbReference type="Rhea" id="RHEA-COMP:10271"/>
        <dbReference type="Rhea" id="RHEA-COMP:10272"/>
        <dbReference type="ChEBI" id="CHEBI:15378"/>
        <dbReference type="ChEBI" id="CHEBI:30011"/>
        <dbReference type="ChEBI" id="CHEBI:57856"/>
        <dbReference type="ChEBI" id="CHEBI:59789"/>
        <dbReference type="ChEBI" id="CHEBI:61891"/>
        <dbReference type="EC" id="2.1.1.297"/>
    </reaction>
</comment>
<dbReference type="PANTHER" id="PTHR18895">
    <property type="entry name" value="HEMK METHYLTRANSFERASE"/>
    <property type="match status" value="1"/>
</dbReference>
<dbReference type="PANTHER" id="PTHR18895:SF74">
    <property type="entry name" value="MTRF1L RELEASE FACTOR GLUTAMINE METHYLTRANSFERASE"/>
    <property type="match status" value="1"/>
</dbReference>
<dbReference type="InterPro" id="IPR019874">
    <property type="entry name" value="RF_methyltr_PrmC"/>
</dbReference>
<protein>
    <recommendedName>
        <fullName evidence="1">peptide chain release factor N(5)-glutamine methyltransferase</fullName>
        <ecNumber evidence="1">2.1.1.297</ecNumber>
    </recommendedName>
</protein>
<dbReference type="InterPro" id="IPR029063">
    <property type="entry name" value="SAM-dependent_MTases_sf"/>
</dbReference>
<evidence type="ECO:0000256" key="5">
    <source>
        <dbReference type="ARBA" id="ARBA00048391"/>
    </source>
</evidence>
<dbReference type="Pfam" id="PF17827">
    <property type="entry name" value="PrmC_N"/>
    <property type="match status" value="1"/>
</dbReference>
<comment type="caution">
    <text evidence="8">The sequence shown here is derived from an EMBL/GenBank/DDBJ whole genome shotgun (WGS) entry which is preliminary data.</text>
</comment>
<keyword evidence="4" id="KW-0949">S-adenosyl-L-methionine</keyword>
<evidence type="ECO:0000256" key="2">
    <source>
        <dbReference type="ARBA" id="ARBA00022603"/>
    </source>
</evidence>
<evidence type="ECO:0000256" key="4">
    <source>
        <dbReference type="ARBA" id="ARBA00022691"/>
    </source>
</evidence>
<evidence type="ECO:0000259" key="6">
    <source>
        <dbReference type="Pfam" id="PF05175"/>
    </source>
</evidence>
<evidence type="ECO:0000313" key="8">
    <source>
        <dbReference type="EMBL" id="PKR80095.1"/>
    </source>
</evidence>
<keyword evidence="3 8" id="KW-0808">Transferase</keyword>
<dbReference type="Pfam" id="PF05175">
    <property type="entry name" value="MTS"/>
    <property type="match status" value="1"/>
</dbReference>
<dbReference type="CDD" id="cd02440">
    <property type="entry name" value="AdoMet_MTases"/>
    <property type="match status" value="1"/>
</dbReference>
<dbReference type="OrthoDB" id="9800643at2"/>
<gene>
    <name evidence="8" type="primary">prmC</name>
    <name evidence="8" type="ORF">CW751_11360</name>
</gene>
<dbReference type="EC" id="2.1.1.297" evidence="1"/>
<feature type="domain" description="Release factor glutamine methyltransferase N-terminal" evidence="7">
    <location>
        <begin position="33"/>
        <end position="81"/>
    </location>
</feature>
<evidence type="ECO:0000259" key="7">
    <source>
        <dbReference type="Pfam" id="PF17827"/>
    </source>
</evidence>
<dbReference type="InterPro" id="IPR004556">
    <property type="entry name" value="HemK-like"/>
</dbReference>
<dbReference type="NCBIfam" id="TIGR03534">
    <property type="entry name" value="RF_mod_PrmC"/>
    <property type="match status" value="1"/>
</dbReference>
<dbReference type="Proteomes" id="UP000236654">
    <property type="component" value="Unassembled WGS sequence"/>
</dbReference>
<dbReference type="InterPro" id="IPR040758">
    <property type="entry name" value="PrmC_N"/>
</dbReference>
<name>A0A2I0R0M5_9FLAO</name>
<evidence type="ECO:0000256" key="1">
    <source>
        <dbReference type="ARBA" id="ARBA00012771"/>
    </source>
</evidence>
<reference evidence="8 9" key="1">
    <citation type="submission" date="2017-12" db="EMBL/GenBank/DDBJ databases">
        <title>The draft genome sequence of Brumimicrobium saltpan LHR20.</title>
        <authorList>
            <person name="Do Z.-J."/>
            <person name="Luo H.-R."/>
        </authorList>
    </citation>
    <scope>NUCLEOTIDE SEQUENCE [LARGE SCALE GENOMIC DNA]</scope>
    <source>
        <strain evidence="8 9">LHR20</strain>
    </source>
</reference>
<keyword evidence="2 8" id="KW-0489">Methyltransferase</keyword>
<evidence type="ECO:0000313" key="9">
    <source>
        <dbReference type="Proteomes" id="UP000236654"/>
    </source>
</evidence>
<dbReference type="InterPro" id="IPR007848">
    <property type="entry name" value="Small_mtfrase_dom"/>
</dbReference>
<dbReference type="Gene3D" id="3.40.50.150">
    <property type="entry name" value="Vaccinia Virus protein VP39"/>
    <property type="match status" value="1"/>
</dbReference>
<proteinExistence type="predicted"/>
<dbReference type="GO" id="GO:0102559">
    <property type="term" value="F:peptide chain release factor N(5)-glutamine methyltransferase activity"/>
    <property type="evidence" value="ECO:0007669"/>
    <property type="project" value="UniProtKB-EC"/>
</dbReference>
<dbReference type="PROSITE" id="PS00092">
    <property type="entry name" value="N6_MTASE"/>
    <property type="match status" value="1"/>
</dbReference>
<dbReference type="SUPFAM" id="SSF53335">
    <property type="entry name" value="S-adenosyl-L-methionine-dependent methyltransferases"/>
    <property type="match status" value="1"/>
</dbReference>
<dbReference type="GO" id="GO:0003676">
    <property type="term" value="F:nucleic acid binding"/>
    <property type="evidence" value="ECO:0007669"/>
    <property type="project" value="InterPro"/>
</dbReference>
<dbReference type="Gene3D" id="1.10.8.10">
    <property type="entry name" value="DNA helicase RuvA subunit, C-terminal domain"/>
    <property type="match status" value="1"/>
</dbReference>
<dbReference type="NCBIfam" id="TIGR00536">
    <property type="entry name" value="hemK_fam"/>
    <property type="match status" value="1"/>
</dbReference>
<evidence type="ECO:0000256" key="3">
    <source>
        <dbReference type="ARBA" id="ARBA00022679"/>
    </source>
</evidence>
<dbReference type="GO" id="GO:0032259">
    <property type="term" value="P:methylation"/>
    <property type="evidence" value="ECO:0007669"/>
    <property type="project" value="UniProtKB-KW"/>
</dbReference>
<feature type="domain" description="Methyltransferase small" evidence="6">
    <location>
        <begin position="117"/>
        <end position="203"/>
    </location>
</feature>
<organism evidence="8 9">
    <name type="scientific">Brumimicrobium salinarum</name>
    <dbReference type="NCBI Taxonomy" id="2058658"/>
    <lineage>
        <taxon>Bacteria</taxon>
        <taxon>Pseudomonadati</taxon>
        <taxon>Bacteroidota</taxon>
        <taxon>Flavobacteriia</taxon>
        <taxon>Flavobacteriales</taxon>
        <taxon>Crocinitomicaceae</taxon>
        <taxon>Brumimicrobium</taxon>
    </lineage>
</organism>
<dbReference type="InterPro" id="IPR050320">
    <property type="entry name" value="N5-glutamine_MTase"/>
</dbReference>
<keyword evidence="9" id="KW-1185">Reference proteome</keyword>
<dbReference type="AlphaFoldDB" id="A0A2I0R0M5"/>
<accession>A0A2I0R0M5</accession>
<sequence length="286" mass="32451">MIFDMNTVGQMLLKFNTELNDDFSNREKKQIGKLFMMDYMSYDGSELILNKNEQVPENIKNRVSTVITEINNGTPVQYVLGASHFYGLEIKSDPRALIPRPETEELVDWILKKWKDTNINILDVGTGSGCIALALKANLENSRVTGVDVIQHALDLANENAENLNLDVSFKFANAMNLSSFSSKKWDVIVSNPPYIPIEEETEMQDNVIQHEPKTALFVPNENPLIFYKAIGIYAKNHLNDGGSLYFEVHENLAQLVKSTLQKLGFSKIEVKKDLQDKERMIHAQL</sequence>